<comment type="caution">
    <text evidence="1">The sequence shown here is derived from an EMBL/GenBank/DDBJ whole genome shotgun (WGS) entry which is preliminary data.</text>
</comment>
<dbReference type="EMBL" id="JBHSOD010000053">
    <property type="protein sequence ID" value="MFC5889251.1"/>
    <property type="molecule type" value="Genomic_DNA"/>
</dbReference>
<accession>A0ABW1F7K8</accession>
<protein>
    <submittedName>
        <fullName evidence="1">Uncharacterized protein</fullName>
    </submittedName>
</protein>
<evidence type="ECO:0000313" key="1">
    <source>
        <dbReference type="EMBL" id="MFC5889251.1"/>
    </source>
</evidence>
<dbReference type="SUPFAM" id="SSF63829">
    <property type="entry name" value="Calcium-dependent phosphotriesterase"/>
    <property type="match status" value="1"/>
</dbReference>
<sequence length="294" mass="31978">MSGPVEVWRLLAREFAAGRRVFAWTAGPDGQLAVLLGSEEDLTVRQGITHVTPPCDVELVTVGGGGEWRTALPGITVHPHHLALLPGGRTLLAAVCADELPGGWERNAVVYGPDGQPAREFTLGEDVQALVTDQAGRIWIAYGEEGVYGHHPASQDGLQGMDSAGRSVWRPRRAELPDHPQDGIAAATEGRAVWLAWLAEEKGSFLTRVDPFDGTSSTVPLPVRLPTGFAIAGDRAVFLRHPGELVRCRRVDGAWKEMRRERLDLPGELDGSRAFGRSGVLWFRMGNGWYRVEA</sequence>
<dbReference type="Proteomes" id="UP001596067">
    <property type="component" value="Unassembled WGS sequence"/>
</dbReference>
<dbReference type="RefSeq" id="WP_345328192.1">
    <property type="nucleotide sequence ID" value="NZ_BAAAVH010000016.1"/>
</dbReference>
<proteinExistence type="predicted"/>
<name>A0ABW1F7K8_9ACTN</name>
<gene>
    <name evidence="1" type="ORF">ACFP0N_30200</name>
</gene>
<evidence type="ECO:0000313" key="2">
    <source>
        <dbReference type="Proteomes" id="UP001596067"/>
    </source>
</evidence>
<reference evidence="2" key="1">
    <citation type="journal article" date="2019" name="Int. J. Syst. Evol. Microbiol.">
        <title>The Global Catalogue of Microorganisms (GCM) 10K type strain sequencing project: providing services to taxonomists for standard genome sequencing and annotation.</title>
        <authorList>
            <consortium name="The Broad Institute Genomics Platform"/>
            <consortium name="The Broad Institute Genome Sequencing Center for Infectious Disease"/>
            <person name="Wu L."/>
            <person name="Ma J."/>
        </authorList>
    </citation>
    <scope>NUCLEOTIDE SEQUENCE [LARGE SCALE GENOMIC DNA]</scope>
    <source>
        <strain evidence="2">CGMCC 4.1469</strain>
    </source>
</reference>
<organism evidence="1 2">
    <name type="scientific">Kitasatospora aburaviensis</name>
    <dbReference type="NCBI Taxonomy" id="67265"/>
    <lineage>
        <taxon>Bacteria</taxon>
        <taxon>Bacillati</taxon>
        <taxon>Actinomycetota</taxon>
        <taxon>Actinomycetes</taxon>
        <taxon>Kitasatosporales</taxon>
        <taxon>Streptomycetaceae</taxon>
        <taxon>Kitasatospora</taxon>
    </lineage>
</organism>
<keyword evidence="2" id="KW-1185">Reference proteome</keyword>